<keyword evidence="2" id="KW-1185">Reference proteome</keyword>
<protein>
    <submittedName>
        <fullName evidence="1">Uncharacterized protein</fullName>
    </submittedName>
</protein>
<proteinExistence type="predicted"/>
<dbReference type="OrthoDB" id="2596179at2759"/>
<comment type="caution">
    <text evidence="1">The sequence shown here is derived from an EMBL/GenBank/DDBJ whole genome shotgun (WGS) entry which is preliminary data.</text>
</comment>
<reference evidence="1 2" key="1">
    <citation type="submission" date="2018-11" db="EMBL/GenBank/DDBJ databases">
        <title>Genome assembly of Steccherinum ochraceum LE-BIN_3174, the white-rot fungus of the Steccherinaceae family (The Residual Polyporoid clade, Polyporales, Basidiomycota).</title>
        <authorList>
            <person name="Fedorova T.V."/>
            <person name="Glazunova O.A."/>
            <person name="Landesman E.O."/>
            <person name="Moiseenko K.V."/>
            <person name="Psurtseva N.V."/>
            <person name="Savinova O.S."/>
            <person name="Shakhova N.V."/>
            <person name="Tyazhelova T.V."/>
            <person name="Vasina D.V."/>
        </authorList>
    </citation>
    <scope>NUCLEOTIDE SEQUENCE [LARGE SCALE GENOMIC DNA]</scope>
    <source>
        <strain evidence="1 2">LE-BIN_3174</strain>
    </source>
</reference>
<organism evidence="1 2">
    <name type="scientific">Steccherinum ochraceum</name>
    <dbReference type="NCBI Taxonomy" id="92696"/>
    <lineage>
        <taxon>Eukaryota</taxon>
        <taxon>Fungi</taxon>
        <taxon>Dikarya</taxon>
        <taxon>Basidiomycota</taxon>
        <taxon>Agaricomycotina</taxon>
        <taxon>Agaricomycetes</taxon>
        <taxon>Polyporales</taxon>
        <taxon>Steccherinaceae</taxon>
        <taxon>Steccherinum</taxon>
    </lineage>
</organism>
<dbReference type="Proteomes" id="UP000292702">
    <property type="component" value="Unassembled WGS sequence"/>
</dbReference>
<accession>A0A4R0RL20</accession>
<gene>
    <name evidence="1" type="ORF">EIP91_007767</name>
</gene>
<evidence type="ECO:0000313" key="1">
    <source>
        <dbReference type="EMBL" id="TCD69420.1"/>
    </source>
</evidence>
<sequence length="137" mass="15720">MTTRYIPHIIYTVAITSISTHMLWHRKESDDQRRHVDAHVALLERLRSASSRLPEAEVREELERIRRTFRRSAEELERDRAVARGLVRVEGEGRESIGWKEALLGGAAGAVGGGERREAYERADLEKVRKEIEESTS</sequence>
<name>A0A4R0RL20_9APHY</name>
<dbReference type="EMBL" id="RWJN01000042">
    <property type="protein sequence ID" value="TCD69420.1"/>
    <property type="molecule type" value="Genomic_DNA"/>
</dbReference>
<evidence type="ECO:0000313" key="2">
    <source>
        <dbReference type="Proteomes" id="UP000292702"/>
    </source>
</evidence>
<dbReference type="AlphaFoldDB" id="A0A4R0RL20"/>